<dbReference type="Proteomes" id="UP000244912">
    <property type="component" value="Unassembled WGS sequence"/>
</dbReference>
<evidence type="ECO:0000313" key="2">
    <source>
        <dbReference type="Proteomes" id="UP000244912"/>
    </source>
</evidence>
<dbReference type="AlphaFoldDB" id="A0A2R8C1B7"/>
<protein>
    <submittedName>
        <fullName evidence="1">Uncharacterized protein</fullName>
    </submittedName>
</protein>
<proteinExistence type="predicted"/>
<reference evidence="1 2" key="1">
    <citation type="submission" date="2018-03" db="EMBL/GenBank/DDBJ databases">
        <authorList>
            <person name="Keele B.F."/>
        </authorList>
    </citation>
    <scope>NUCLEOTIDE SEQUENCE [LARGE SCALE GENOMIC DNA]</scope>
    <source>
        <strain evidence="1 2">CECT 8504</strain>
    </source>
</reference>
<dbReference type="EMBL" id="ONZF01000014">
    <property type="protein sequence ID" value="SPJ26096.1"/>
    <property type="molecule type" value="Genomic_DNA"/>
</dbReference>
<name>A0A2R8C1B7_9RHOB</name>
<keyword evidence="2" id="KW-1185">Reference proteome</keyword>
<evidence type="ECO:0000313" key="1">
    <source>
        <dbReference type="EMBL" id="SPJ26096.1"/>
    </source>
</evidence>
<sequence>MCAKKSGSFEDLAVVGADIGKDTFHLVGFDRAGQLFMRKQINRLALNATFEQLPRCIVGMEAYLSAHFVSRTRRGMGFEPRIIPAINVKPFNKGQSEEEKKTIQ</sequence>
<gene>
    <name evidence="1" type="ORF">PAA8504_03952</name>
</gene>
<accession>A0A2R8C1B7</accession>
<organism evidence="1 2">
    <name type="scientific">Palleronia abyssalis</name>
    <dbReference type="NCBI Taxonomy" id="1501240"/>
    <lineage>
        <taxon>Bacteria</taxon>
        <taxon>Pseudomonadati</taxon>
        <taxon>Pseudomonadota</taxon>
        <taxon>Alphaproteobacteria</taxon>
        <taxon>Rhodobacterales</taxon>
        <taxon>Roseobacteraceae</taxon>
        <taxon>Palleronia</taxon>
    </lineage>
</organism>